<proteinExistence type="predicted"/>
<feature type="compositionally biased region" description="Basic and acidic residues" evidence="1">
    <location>
        <begin position="33"/>
        <end position="45"/>
    </location>
</feature>
<dbReference type="Proteomes" id="UP000192042">
    <property type="component" value="Chromosome I"/>
</dbReference>
<feature type="region of interest" description="Disordered" evidence="1">
    <location>
        <begin position="24"/>
        <end position="64"/>
    </location>
</feature>
<keyword evidence="3" id="KW-1185">Reference proteome</keyword>
<organism evidence="2 3">
    <name type="scientific">Nitrospira japonica</name>
    <dbReference type="NCBI Taxonomy" id="1325564"/>
    <lineage>
        <taxon>Bacteria</taxon>
        <taxon>Pseudomonadati</taxon>
        <taxon>Nitrospirota</taxon>
        <taxon>Nitrospiria</taxon>
        <taxon>Nitrospirales</taxon>
        <taxon>Nitrospiraceae</taxon>
        <taxon>Nitrospira</taxon>
    </lineage>
</organism>
<reference evidence="2 3" key="1">
    <citation type="submission" date="2017-03" db="EMBL/GenBank/DDBJ databases">
        <authorList>
            <person name="Afonso C.L."/>
            <person name="Miller P.J."/>
            <person name="Scott M.A."/>
            <person name="Spackman E."/>
            <person name="Goraichik I."/>
            <person name="Dimitrov K.M."/>
            <person name="Suarez D.L."/>
            <person name="Swayne D.E."/>
        </authorList>
    </citation>
    <scope>NUCLEOTIDE SEQUENCE [LARGE SCALE GENOMIC DNA]</scope>
    <source>
        <strain evidence="2">Genome sequencing of Nitrospira japonica strain NJ11</strain>
    </source>
</reference>
<accession>A0A1W1I0V8</accession>
<sequence length="144" mass="16499">MVTDFFEQHRVRIEQAIRQPGLRHSSVRVSAAPKDEGERRREPRVEQWQPCSYEASESPGEFSSTTQVGETVALDHSQEGILLLMDRAPIPTKMLEVHTSQGLGRKTLLVFDVRWVKPVQVPSVGEYFLVGCRRTFGPYHYVQF</sequence>
<dbReference type="KEGG" id="nja:NSJP_0464"/>
<dbReference type="OrthoDB" id="9796515at2"/>
<dbReference type="EMBL" id="LT828648">
    <property type="protein sequence ID" value="SLM46636.1"/>
    <property type="molecule type" value="Genomic_DNA"/>
</dbReference>
<gene>
    <name evidence="2" type="ORF">NSJP_0464</name>
</gene>
<dbReference type="AlphaFoldDB" id="A0A1W1I0V8"/>
<protein>
    <recommendedName>
        <fullName evidence="4">PilZ domain-containing protein</fullName>
    </recommendedName>
</protein>
<evidence type="ECO:0000256" key="1">
    <source>
        <dbReference type="SAM" id="MobiDB-lite"/>
    </source>
</evidence>
<evidence type="ECO:0000313" key="2">
    <source>
        <dbReference type="EMBL" id="SLM46636.1"/>
    </source>
</evidence>
<evidence type="ECO:0008006" key="4">
    <source>
        <dbReference type="Google" id="ProtNLM"/>
    </source>
</evidence>
<name>A0A1W1I0V8_9BACT</name>
<evidence type="ECO:0000313" key="3">
    <source>
        <dbReference type="Proteomes" id="UP000192042"/>
    </source>
</evidence>
<dbReference type="RefSeq" id="WP_080885283.1">
    <property type="nucleotide sequence ID" value="NZ_LT828648.1"/>
</dbReference>